<gene>
    <name evidence="2" type="ORF">N825_01770</name>
</gene>
<keyword evidence="2" id="KW-0238">DNA-binding</keyword>
<dbReference type="CDD" id="cd00093">
    <property type="entry name" value="HTH_XRE"/>
    <property type="match status" value="1"/>
</dbReference>
<dbReference type="AlphaFoldDB" id="W9H8Q4"/>
<dbReference type="GO" id="GO:0003677">
    <property type="term" value="F:DNA binding"/>
    <property type="evidence" value="ECO:0007669"/>
    <property type="project" value="UniProtKB-KW"/>
</dbReference>
<evidence type="ECO:0000259" key="1">
    <source>
        <dbReference type="PROSITE" id="PS50943"/>
    </source>
</evidence>
<sequence>MRLSTVLGTDELESLGRLGRTVRLARLRRNLSQDDLASRMGVSRASVVALEKGTPGVALGILLKALTVLGYTERLGELLANDPLGEEMELVTGRKRAGAKDDVADF</sequence>
<name>W9H8Q4_9PROT</name>
<dbReference type="STRING" id="1385369.N825_01770"/>
<dbReference type="InterPro" id="IPR010982">
    <property type="entry name" value="Lambda_DNA-bd_dom_sf"/>
</dbReference>
<organism evidence="2 3">
    <name type="scientific">Skermanella stibiiresistens SB22</name>
    <dbReference type="NCBI Taxonomy" id="1385369"/>
    <lineage>
        <taxon>Bacteria</taxon>
        <taxon>Pseudomonadati</taxon>
        <taxon>Pseudomonadota</taxon>
        <taxon>Alphaproteobacteria</taxon>
        <taxon>Rhodospirillales</taxon>
        <taxon>Azospirillaceae</taxon>
        <taxon>Skermanella</taxon>
    </lineage>
</organism>
<dbReference type="Proteomes" id="UP000019486">
    <property type="component" value="Unassembled WGS sequence"/>
</dbReference>
<protein>
    <submittedName>
        <fullName evidence="2">DNA-binding protein</fullName>
    </submittedName>
</protein>
<dbReference type="EMBL" id="AVFL01000001">
    <property type="protein sequence ID" value="EWY42630.1"/>
    <property type="molecule type" value="Genomic_DNA"/>
</dbReference>
<dbReference type="OrthoDB" id="5420607at2"/>
<feature type="domain" description="HTH cro/C1-type" evidence="1">
    <location>
        <begin position="22"/>
        <end position="75"/>
    </location>
</feature>
<dbReference type="RefSeq" id="WP_037446055.1">
    <property type="nucleotide sequence ID" value="NZ_AVFL01000001.1"/>
</dbReference>
<evidence type="ECO:0000313" key="3">
    <source>
        <dbReference type="Proteomes" id="UP000019486"/>
    </source>
</evidence>
<evidence type="ECO:0000313" key="2">
    <source>
        <dbReference type="EMBL" id="EWY42630.1"/>
    </source>
</evidence>
<dbReference type="Gene3D" id="1.10.260.40">
    <property type="entry name" value="lambda repressor-like DNA-binding domains"/>
    <property type="match status" value="1"/>
</dbReference>
<dbReference type="SUPFAM" id="SSF47413">
    <property type="entry name" value="lambda repressor-like DNA-binding domains"/>
    <property type="match status" value="1"/>
</dbReference>
<dbReference type="InterPro" id="IPR001387">
    <property type="entry name" value="Cro/C1-type_HTH"/>
</dbReference>
<reference evidence="2 3" key="1">
    <citation type="submission" date="2013-08" db="EMBL/GenBank/DDBJ databases">
        <title>The genome sequence of Skermanella stibiiresistens.</title>
        <authorList>
            <person name="Zhu W."/>
            <person name="Wang G."/>
        </authorList>
    </citation>
    <scope>NUCLEOTIDE SEQUENCE [LARGE SCALE GENOMIC DNA]</scope>
    <source>
        <strain evidence="2 3">SB22</strain>
    </source>
</reference>
<accession>W9H8Q4</accession>
<comment type="caution">
    <text evidence="2">The sequence shown here is derived from an EMBL/GenBank/DDBJ whole genome shotgun (WGS) entry which is preliminary data.</text>
</comment>
<proteinExistence type="predicted"/>
<dbReference type="PROSITE" id="PS50943">
    <property type="entry name" value="HTH_CROC1"/>
    <property type="match status" value="1"/>
</dbReference>
<dbReference type="SMART" id="SM00530">
    <property type="entry name" value="HTH_XRE"/>
    <property type="match status" value="1"/>
</dbReference>
<dbReference type="Pfam" id="PF01381">
    <property type="entry name" value="HTH_3"/>
    <property type="match status" value="1"/>
</dbReference>
<keyword evidence="3" id="KW-1185">Reference proteome</keyword>